<evidence type="ECO:0000313" key="11">
    <source>
        <dbReference type="Proteomes" id="UP000235965"/>
    </source>
</evidence>
<dbReference type="GO" id="GO:0005634">
    <property type="term" value="C:nucleus"/>
    <property type="evidence" value="ECO:0007669"/>
    <property type="project" value="UniProtKB-SubCell"/>
</dbReference>
<keyword evidence="2" id="KW-0479">Metal-binding</keyword>
<dbReference type="InterPro" id="IPR036388">
    <property type="entry name" value="WH-like_DNA-bd_sf"/>
</dbReference>
<evidence type="ECO:0000256" key="5">
    <source>
        <dbReference type="ARBA" id="ARBA00023242"/>
    </source>
</evidence>
<feature type="domain" description="HTH myb-type" evidence="9">
    <location>
        <begin position="93"/>
        <end position="141"/>
    </location>
</feature>
<dbReference type="Pfam" id="PF04433">
    <property type="entry name" value="SWIRM"/>
    <property type="match status" value="1"/>
</dbReference>
<dbReference type="Pfam" id="PF25299">
    <property type="entry name" value="ZZ_ADA2"/>
    <property type="match status" value="1"/>
</dbReference>
<dbReference type="InterPro" id="IPR001005">
    <property type="entry name" value="SANT/Myb"/>
</dbReference>
<comment type="caution">
    <text evidence="10">The sequence shown here is derived from an EMBL/GenBank/DDBJ whole genome shotgun (WGS) entry which is preliminary data.</text>
</comment>
<dbReference type="InterPro" id="IPR017884">
    <property type="entry name" value="SANT_dom"/>
</dbReference>
<organism evidence="10 11">
    <name type="scientific">Cryptotermes secundus</name>
    <dbReference type="NCBI Taxonomy" id="105785"/>
    <lineage>
        <taxon>Eukaryota</taxon>
        <taxon>Metazoa</taxon>
        <taxon>Ecdysozoa</taxon>
        <taxon>Arthropoda</taxon>
        <taxon>Hexapoda</taxon>
        <taxon>Insecta</taxon>
        <taxon>Pterygota</taxon>
        <taxon>Neoptera</taxon>
        <taxon>Polyneoptera</taxon>
        <taxon>Dictyoptera</taxon>
        <taxon>Blattodea</taxon>
        <taxon>Blattoidea</taxon>
        <taxon>Termitoidae</taxon>
        <taxon>Kalotermitidae</taxon>
        <taxon>Cryptotermitinae</taxon>
        <taxon>Cryptotermes</taxon>
    </lineage>
</organism>
<dbReference type="GO" id="GO:0006338">
    <property type="term" value="P:chromatin remodeling"/>
    <property type="evidence" value="ECO:0007669"/>
    <property type="project" value="TreeGrafter"/>
</dbReference>
<protein>
    <submittedName>
        <fullName evidence="10">Transcriptional adapter 2-alpha</fullName>
    </submittedName>
</protein>
<keyword evidence="11" id="KW-1185">Reference proteome</keyword>
<evidence type="ECO:0000256" key="1">
    <source>
        <dbReference type="ARBA" id="ARBA00004123"/>
    </source>
</evidence>
<dbReference type="GO" id="GO:0140672">
    <property type="term" value="C:ATAC complex"/>
    <property type="evidence" value="ECO:0007669"/>
    <property type="project" value="UniProtKB-ARBA"/>
</dbReference>
<accession>A0A2J7PJG8</accession>
<dbReference type="PROSITE" id="PS50934">
    <property type="entry name" value="SWIRM"/>
    <property type="match status" value="1"/>
</dbReference>
<dbReference type="InParanoid" id="A0A2J7PJG8"/>
<dbReference type="PROSITE" id="PS50090">
    <property type="entry name" value="MYB_LIKE"/>
    <property type="match status" value="1"/>
</dbReference>
<keyword evidence="4" id="KW-0862">Zinc</keyword>
<proteinExistence type="predicted"/>
<keyword evidence="3" id="KW-0863">Zinc-finger</keyword>
<dbReference type="FunCoup" id="A0A2J7PJG8">
    <property type="interactions" value="511"/>
</dbReference>
<dbReference type="PANTHER" id="PTHR12374">
    <property type="entry name" value="TRANSCRIPTIONAL ADAPTOR 2 ADA2 -RELATED"/>
    <property type="match status" value="1"/>
</dbReference>
<feature type="domain" description="Myb-like" evidence="6">
    <location>
        <begin position="86"/>
        <end position="137"/>
    </location>
</feature>
<evidence type="ECO:0000259" key="8">
    <source>
        <dbReference type="PROSITE" id="PS51293"/>
    </source>
</evidence>
<dbReference type="Proteomes" id="UP000235965">
    <property type="component" value="Unassembled WGS sequence"/>
</dbReference>
<dbReference type="GO" id="GO:0003713">
    <property type="term" value="F:transcription coactivator activity"/>
    <property type="evidence" value="ECO:0007669"/>
    <property type="project" value="TreeGrafter"/>
</dbReference>
<dbReference type="FunFam" id="1.10.10.60:FF:000110">
    <property type="entry name" value="Transcriptional adapter"/>
    <property type="match status" value="1"/>
</dbReference>
<gene>
    <name evidence="10" type="ORF">B7P43_G10324</name>
</gene>
<sequence>MAAQATDQVEEEAADLQFPKDWLRVMGQDTSVTSICYICSSILREPYICCADCNNAVEICPSCFSIGAERELHKNCHQYIIVKNEFPLYEGSTWAANEEIELLDAVFECGLGNWSDISRRLQTRSAQECKKHYVTFYIDNPVPELPRFKQHIQPVTSEAPFEYRPLEMEEPPRYLPGSNRYRALGGYNAARGDFDIEYDNYAETYVSQLDFSTFEPEDPYYEIGTALQTAIVSMYNVRLRERERRKRVVRNHGLIVLRKTLSGLIRYERTVTRTNAERLLLFMQLMPGIDFDYIMEGLHHAGELRQYILRLQDLRENGITHFHSCRLFRKLLRIRVAHRKERRLLQSYPTSSWPSFTDSVPALSPVIKAFPNVSTRPLPPPLDIVGLPGYERLSAAERQLCSVTRLVPESYLEFQRILVAECKRNLGLKLAQARTLIKIDVNKTRKLYDFLLKEGFIWNPA</sequence>
<comment type="subcellular location">
    <subcellularLocation>
        <location evidence="1">Nucleus</location>
    </subcellularLocation>
</comment>
<feature type="domain" description="SWIRM" evidence="7">
    <location>
        <begin position="373"/>
        <end position="461"/>
    </location>
</feature>
<dbReference type="Gene3D" id="1.10.10.10">
    <property type="entry name" value="Winged helix-like DNA-binding domain superfamily/Winged helix DNA-binding domain"/>
    <property type="match status" value="1"/>
</dbReference>
<dbReference type="PANTHER" id="PTHR12374:SF20">
    <property type="entry name" value="TRANSCRIPTIONAL ADAPTER 2-ALPHA"/>
    <property type="match status" value="1"/>
</dbReference>
<evidence type="ECO:0000313" key="10">
    <source>
        <dbReference type="EMBL" id="PNF16471.1"/>
    </source>
</evidence>
<dbReference type="PROSITE" id="PS51294">
    <property type="entry name" value="HTH_MYB"/>
    <property type="match status" value="1"/>
</dbReference>
<dbReference type="SUPFAM" id="SSF46689">
    <property type="entry name" value="Homeodomain-like"/>
    <property type="match status" value="2"/>
</dbReference>
<dbReference type="FunFam" id="1.10.10.10:FF:000087">
    <property type="entry name" value="Transcriptional adapter 2"/>
    <property type="match status" value="1"/>
</dbReference>
<dbReference type="EMBL" id="NEVH01024949">
    <property type="protein sequence ID" value="PNF16471.1"/>
    <property type="molecule type" value="Genomic_DNA"/>
</dbReference>
<dbReference type="PROSITE" id="PS51293">
    <property type="entry name" value="SANT"/>
    <property type="match status" value="1"/>
</dbReference>
<evidence type="ECO:0000256" key="4">
    <source>
        <dbReference type="ARBA" id="ARBA00022833"/>
    </source>
</evidence>
<evidence type="ECO:0000256" key="2">
    <source>
        <dbReference type="ARBA" id="ARBA00022723"/>
    </source>
</evidence>
<dbReference type="GO" id="GO:0003682">
    <property type="term" value="F:chromatin binding"/>
    <property type="evidence" value="ECO:0007669"/>
    <property type="project" value="TreeGrafter"/>
</dbReference>
<dbReference type="Gene3D" id="1.10.10.60">
    <property type="entry name" value="Homeodomain-like"/>
    <property type="match status" value="1"/>
</dbReference>
<dbReference type="Pfam" id="PF22941">
    <property type="entry name" value="TADA2A-like_3rd"/>
    <property type="match status" value="1"/>
</dbReference>
<dbReference type="InterPro" id="IPR000433">
    <property type="entry name" value="Znf_ZZ"/>
</dbReference>
<evidence type="ECO:0000259" key="6">
    <source>
        <dbReference type="PROSITE" id="PS50090"/>
    </source>
</evidence>
<dbReference type="Pfam" id="PF00249">
    <property type="entry name" value="Myb_DNA-binding"/>
    <property type="match status" value="1"/>
</dbReference>
<dbReference type="InterPro" id="IPR009057">
    <property type="entry name" value="Homeodomain-like_sf"/>
</dbReference>
<keyword evidence="5" id="KW-0539">Nucleus</keyword>
<evidence type="ECO:0000259" key="7">
    <source>
        <dbReference type="PROSITE" id="PS50934"/>
    </source>
</evidence>
<dbReference type="SMART" id="SM00717">
    <property type="entry name" value="SANT"/>
    <property type="match status" value="1"/>
</dbReference>
<dbReference type="STRING" id="105785.A0A2J7PJG8"/>
<dbReference type="GO" id="GO:0006357">
    <property type="term" value="P:regulation of transcription by RNA polymerase II"/>
    <property type="evidence" value="ECO:0007669"/>
    <property type="project" value="TreeGrafter"/>
</dbReference>
<dbReference type="GO" id="GO:0008270">
    <property type="term" value="F:zinc ion binding"/>
    <property type="evidence" value="ECO:0007669"/>
    <property type="project" value="UniProtKB-KW"/>
</dbReference>
<dbReference type="InterPro" id="IPR007526">
    <property type="entry name" value="SWIRM"/>
</dbReference>
<dbReference type="InterPro" id="IPR017930">
    <property type="entry name" value="Myb_dom"/>
</dbReference>
<evidence type="ECO:0000259" key="9">
    <source>
        <dbReference type="PROSITE" id="PS51294"/>
    </source>
</evidence>
<name>A0A2J7PJG8_9NEOP</name>
<dbReference type="CDD" id="cd00167">
    <property type="entry name" value="SANT"/>
    <property type="match status" value="1"/>
</dbReference>
<feature type="domain" description="SANT" evidence="8">
    <location>
        <begin position="89"/>
        <end position="141"/>
    </location>
</feature>
<evidence type="ECO:0000256" key="3">
    <source>
        <dbReference type="ARBA" id="ARBA00022771"/>
    </source>
</evidence>
<dbReference type="OrthoDB" id="270417at2759"/>
<dbReference type="AlphaFoldDB" id="A0A2J7PJG8"/>
<dbReference type="InterPro" id="IPR055141">
    <property type="entry name" value="TADA2A_B-like_dom"/>
</dbReference>
<reference evidence="10 11" key="1">
    <citation type="submission" date="2017-12" db="EMBL/GenBank/DDBJ databases">
        <title>Hemimetabolous genomes reveal molecular basis of termite eusociality.</title>
        <authorList>
            <person name="Harrison M.C."/>
            <person name="Jongepier E."/>
            <person name="Robertson H.M."/>
            <person name="Arning N."/>
            <person name="Bitard-Feildel T."/>
            <person name="Chao H."/>
            <person name="Childers C.P."/>
            <person name="Dinh H."/>
            <person name="Doddapaneni H."/>
            <person name="Dugan S."/>
            <person name="Gowin J."/>
            <person name="Greiner C."/>
            <person name="Han Y."/>
            <person name="Hu H."/>
            <person name="Hughes D.S.T."/>
            <person name="Huylmans A.-K."/>
            <person name="Kemena C."/>
            <person name="Kremer L.P.M."/>
            <person name="Lee S.L."/>
            <person name="Lopez-Ezquerra A."/>
            <person name="Mallet L."/>
            <person name="Monroy-Kuhn J.M."/>
            <person name="Moser A."/>
            <person name="Murali S.C."/>
            <person name="Muzny D.M."/>
            <person name="Otani S."/>
            <person name="Piulachs M.-D."/>
            <person name="Poelchau M."/>
            <person name="Qu J."/>
            <person name="Schaub F."/>
            <person name="Wada-Katsumata A."/>
            <person name="Worley K.C."/>
            <person name="Xie Q."/>
            <person name="Ylla G."/>
            <person name="Poulsen M."/>
            <person name="Gibbs R.A."/>
            <person name="Schal C."/>
            <person name="Richards S."/>
            <person name="Belles X."/>
            <person name="Korb J."/>
            <person name="Bornberg-Bauer E."/>
        </authorList>
    </citation>
    <scope>NUCLEOTIDE SEQUENCE [LARGE SCALE GENOMIC DNA]</scope>
    <source>
        <tissue evidence="10">Whole body</tissue>
    </source>
</reference>